<dbReference type="InterPro" id="IPR014709">
    <property type="entry name" value="Glutathione_synthase_C_euk"/>
</dbReference>
<dbReference type="EMBL" id="KZ819480">
    <property type="protein sequence ID" value="PWN39281.1"/>
    <property type="molecule type" value="Genomic_DNA"/>
</dbReference>
<feature type="region of interest" description="Disordered" evidence="12">
    <location>
        <begin position="468"/>
        <end position="494"/>
    </location>
</feature>
<evidence type="ECO:0000256" key="3">
    <source>
        <dbReference type="ARBA" id="ARBA00022598"/>
    </source>
</evidence>
<keyword evidence="4 9" id="KW-0317">Glutathione biosynthesis</keyword>
<feature type="binding site" evidence="10">
    <location>
        <begin position="426"/>
        <end position="435"/>
    </location>
    <ligand>
        <name>ATP</name>
        <dbReference type="ChEBI" id="CHEBI:30616"/>
    </ligand>
</feature>
<dbReference type="FunCoup" id="A0A316VSU1">
    <property type="interactions" value="521"/>
</dbReference>
<dbReference type="InterPro" id="IPR014049">
    <property type="entry name" value="Glutathione_synthase_N_euk"/>
</dbReference>
<dbReference type="GO" id="GO:0005829">
    <property type="term" value="C:cytosol"/>
    <property type="evidence" value="ECO:0007669"/>
    <property type="project" value="TreeGrafter"/>
</dbReference>
<dbReference type="InParanoid" id="A0A316VSU1"/>
<feature type="binding site" evidence="10">
    <location>
        <position position="437"/>
    </location>
    <ligand>
        <name>ATP</name>
        <dbReference type="ChEBI" id="CHEBI:30616"/>
    </ligand>
</feature>
<dbReference type="EC" id="6.3.2.3" evidence="9"/>
<evidence type="ECO:0000256" key="4">
    <source>
        <dbReference type="ARBA" id="ARBA00022684"/>
    </source>
</evidence>
<dbReference type="Gene3D" id="3.30.1490.80">
    <property type="match status" value="1"/>
</dbReference>
<dbReference type="GO" id="GO:0000287">
    <property type="term" value="F:magnesium ion binding"/>
    <property type="evidence" value="ECO:0007669"/>
    <property type="project" value="UniProtKB-UniRule"/>
</dbReference>
<dbReference type="Proteomes" id="UP000245783">
    <property type="component" value="Unassembled WGS sequence"/>
</dbReference>
<evidence type="ECO:0000256" key="8">
    <source>
        <dbReference type="ARBA" id="ARBA00022842"/>
    </source>
</evidence>
<dbReference type="PANTHER" id="PTHR11130:SF0">
    <property type="entry name" value="GLUTATHIONE SYNTHETASE"/>
    <property type="match status" value="1"/>
</dbReference>
<dbReference type="InterPro" id="IPR004887">
    <property type="entry name" value="GSH_synth_subst-bd"/>
</dbReference>
<evidence type="ECO:0000256" key="6">
    <source>
        <dbReference type="ARBA" id="ARBA00022741"/>
    </source>
</evidence>
<dbReference type="InterPro" id="IPR005615">
    <property type="entry name" value="Glutathione_synthase"/>
</dbReference>
<feature type="domain" description="Glutathione synthase substrate-binding" evidence="13">
    <location>
        <begin position="237"/>
        <end position="357"/>
    </location>
</feature>
<comment type="pathway">
    <text evidence="1 9">Sulfur metabolism; glutathione biosynthesis; glutathione from L-cysteine and L-glutamate: step 2/2.</text>
</comment>
<dbReference type="SUPFAM" id="SSF56059">
    <property type="entry name" value="Glutathione synthetase ATP-binding domain-like"/>
    <property type="match status" value="2"/>
</dbReference>
<comment type="cofactor">
    <cofactor evidence="9 11">
        <name>Mg(2+)</name>
        <dbReference type="ChEBI" id="CHEBI:18420"/>
    </cofactor>
    <text evidence="9 11">Binds 1 Mg(2+) ion per subunit.</text>
</comment>
<organism evidence="14 15">
    <name type="scientific">Ceraceosorus guamensis</name>
    <dbReference type="NCBI Taxonomy" id="1522189"/>
    <lineage>
        <taxon>Eukaryota</taxon>
        <taxon>Fungi</taxon>
        <taxon>Dikarya</taxon>
        <taxon>Basidiomycota</taxon>
        <taxon>Ustilaginomycotina</taxon>
        <taxon>Exobasidiomycetes</taxon>
        <taxon>Ceraceosorales</taxon>
        <taxon>Ceraceosoraceae</taxon>
        <taxon>Ceraceosorus</taxon>
    </lineage>
</organism>
<keyword evidence="7 9" id="KW-0067">ATP-binding</keyword>
<sequence>MVSLPHYPPRLSEQGIATLSLDSQDYAFSHNLQYRPVSSASSRASTSAPSTTSTIHAPHSLLPVLFPRHLFNKAQRLMKDYSTLYARVASDQEWLKSVLYKSKEFDTFAQRLWSVWDESEERDQLHLGLFRSDYLLHDPAATSAQDQVDVSKLELKQVEFNTISASFGPLAGVVSRLHAHAQWQHPDLFPASATIPPNEALSTLAGGLAEAHRLYLSQSQLSSSVSSTSSSQRAQTSILFVVQEGERNVFDQRFIEWELARAHGIRVVRRTFEELSTEARIDSLGALHVLQADLLDRPISDAERTKEAQISVVYYRAGYSPDDYVDSTGDEEKAWAVRSRLEKSRAIKCPTVALQMAGAKRVQQALCEKGAVERFLPDLASARIEELRSTFMGMWNFEQTDDAVSTEFELEALRLAREESHRFVLKPMREGGGNNIYRDDIPKALKDGLNPAAYVLMELIQTPRGARSWMLRAPPGGTRDEESGEANRSGTKGGAVVAEDTVSELGTYASVLFRSRSRSAARAQISKSLDAAAAAAAAATAAAAAEQAEEGQSARMTQEDMDRDTSKNSSSSSADILYMQNRGHLIRTKARESDEGGVAVGFSVIDSPLLI</sequence>
<dbReference type="Gene3D" id="1.10.1080.10">
    <property type="entry name" value="Glutathione Synthetase, Chain A, domain 3"/>
    <property type="match status" value="1"/>
</dbReference>
<dbReference type="RefSeq" id="XP_025366441.1">
    <property type="nucleotide sequence ID" value="XM_025514895.1"/>
</dbReference>
<dbReference type="PANTHER" id="PTHR11130">
    <property type="entry name" value="GLUTATHIONE SYNTHETASE"/>
    <property type="match status" value="1"/>
</dbReference>
<accession>A0A316VSU1</accession>
<dbReference type="GO" id="GO:0043295">
    <property type="term" value="F:glutathione binding"/>
    <property type="evidence" value="ECO:0007669"/>
    <property type="project" value="UniProtKB-UniRule"/>
</dbReference>
<dbReference type="Pfam" id="PF03917">
    <property type="entry name" value="GSH_synth_ATP"/>
    <property type="match status" value="2"/>
</dbReference>
<dbReference type="InterPro" id="IPR037013">
    <property type="entry name" value="GSH-S_sub-bd_sf"/>
</dbReference>
<evidence type="ECO:0000259" key="13">
    <source>
        <dbReference type="Pfam" id="PF03199"/>
    </source>
</evidence>
<feature type="region of interest" description="Disordered" evidence="12">
    <location>
        <begin position="546"/>
        <end position="574"/>
    </location>
</feature>
<feature type="binding site" evidence="10">
    <location>
        <position position="360"/>
    </location>
    <ligand>
        <name>ATP</name>
        <dbReference type="ChEBI" id="CHEBI:30616"/>
    </ligand>
</feature>
<dbReference type="GO" id="GO:0005524">
    <property type="term" value="F:ATP binding"/>
    <property type="evidence" value="ECO:0007669"/>
    <property type="project" value="UniProtKB-UniRule"/>
</dbReference>
<feature type="binding site" evidence="10">
    <location>
        <position position="252"/>
    </location>
    <ligand>
        <name>substrate</name>
    </ligand>
</feature>
<evidence type="ECO:0000256" key="10">
    <source>
        <dbReference type="PIRSR" id="PIRSR001558-1"/>
    </source>
</evidence>
<name>A0A316VSU1_9BASI</name>
<evidence type="ECO:0000256" key="12">
    <source>
        <dbReference type="SAM" id="MobiDB-lite"/>
    </source>
</evidence>
<dbReference type="InterPro" id="IPR016185">
    <property type="entry name" value="PreATP-grasp_dom_sf"/>
</dbReference>
<gene>
    <name evidence="14" type="ORF">IE81DRAFT_326712</name>
</gene>
<proteinExistence type="inferred from homology"/>
<comment type="similarity">
    <text evidence="2 9">Belongs to the eukaryotic GSH synthase family.</text>
</comment>
<keyword evidence="6 9" id="KW-0547">Nucleotide-binding</keyword>
<dbReference type="Gene3D" id="3.40.50.1760">
    <property type="entry name" value="Glutathione synthase, substrate-binding domain superfamily, eukaryotic"/>
    <property type="match status" value="1"/>
</dbReference>
<evidence type="ECO:0000256" key="1">
    <source>
        <dbReference type="ARBA" id="ARBA00004965"/>
    </source>
</evidence>
<dbReference type="GeneID" id="37036765"/>
<dbReference type="STRING" id="1522189.A0A316VSU1"/>
<keyword evidence="8 9" id="KW-0460">Magnesium</keyword>
<evidence type="ECO:0000313" key="14">
    <source>
        <dbReference type="EMBL" id="PWN39281.1"/>
    </source>
</evidence>
<keyword evidence="3 9" id="KW-0436">Ligase</keyword>
<feature type="binding site" evidence="11">
    <location>
        <position position="430"/>
    </location>
    <ligand>
        <name>Mg(2+)</name>
        <dbReference type="ChEBI" id="CHEBI:18420"/>
    </ligand>
</feature>
<evidence type="ECO:0000256" key="2">
    <source>
        <dbReference type="ARBA" id="ARBA00010385"/>
    </source>
</evidence>
<comment type="catalytic activity">
    <reaction evidence="9">
        <text>gamma-L-glutamyl-L-cysteine + glycine + ATP = glutathione + ADP + phosphate + H(+)</text>
        <dbReference type="Rhea" id="RHEA:13557"/>
        <dbReference type="ChEBI" id="CHEBI:15378"/>
        <dbReference type="ChEBI" id="CHEBI:30616"/>
        <dbReference type="ChEBI" id="CHEBI:43474"/>
        <dbReference type="ChEBI" id="CHEBI:57305"/>
        <dbReference type="ChEBI" id="CHEBI:57925"/>
        <dbReference type="ChEBI" id="CHEBI:58173"/>
        <dbReference type="ChEBI" id="CHEBI:456216"/>
        <dbReference type="EC" id="6.3.2.3"/>
    </reaction>
</comment>
<evidence type="ECO:0000256" key="11">
    <source>
        <dbReference type="PIRSR" id="PIRSR001558-2"/>
    </source>
</evidence>
<dbReference type="Gene3D" id="3.30.1490.50">
    <property type="match status" value="1"/>
</dbReference>
<dbReference type="GO" id="GO:0004363">
    <property type="term" value="F:glutathione synthase activity"/>
    <property type="evidence" value="ECO:0007669"/>
    <property type="project" value="UniProtKB-UniRule"/>
</dbReference>
<dbReference type="AlphaFoldDB" id="A0A316VSU1"/>
<reference evidence="14 15" key="1">
    <citation type="journal article" date="2018" name="Mol. Biol. Evol.">
        <title>Broad Genomic Sampling Reveals a Smut Pathogenic Ancestry of the Fungal Clade Ustilaginomycotina.</title>
        <authorList>
            <person name="Kijpornyongpan T."/>
            <person name="Mondo S.J."/>
            <person name="Barry K."/>
            <person name="Sandor L."/>
            <person name="Lee J."/>
            <person name="Lipzen A."/>
            <person name="Pangilinan J."/>
            <person name="LaButti K."/>
            <person name="Hainaut M."/>
            <person name="Henrissat B."/>
            <person name="Grigoriev I.V."/>
            <person name="Spatafora J.W."/>
            <person name="Aime M.C."/>
        </authorList>
    </citation>
    <scope>NUCLEOTIDE SEQUENCE [LARGE SCALE GENOMIC DNA]</scope>
    <source>
        <strain evidence="14 15">MCA 4658</strain>
    </source>
</reference>
<feature type="compositionally biased region" description="Basic and acidic residues" evidence="12">
    <location>
        <begin position="557"/>
        <end position="566"/>
    </location>
</feature>
<dbReference type="SUPFAM" id="SSF52440">
    <property type="entry name" value="PreATP-grasp domain"/>
    <property type="match status" value="1"/>
</dbReference>
<dbReference type="Pfam" id="PF03199">
    <property type="entry name" value="GSH_synthase"/>
    <property type="match status" value="1"/>
</dbReference>
<evidence type="ECO:0000256" key="5">
    <source>
        <dbReference type="ARBA" id="ARBA00022723"/>
    </source>
</evidence>
<evidence type="ECO:0000256" key="9">
    <source>
        <dbReference type="PIRNR" id="PIRNR001558"/>
    </source>
</evidence>
<dbReference type="PIRSF" id="PIRSF001558">
    <property type="entry name" value="GSHase"/>
    <property type="match status" value="1"/>
</dbReference>
<keyword evidence="5 9" id="KW-0479">Metal-binding</keyword>
<dbReference type="Gene3D" id="3.30.470.20">
    <property type="entry name" value="ATP-grasp fold, B domain"/>
    <property type="match status" value="1"/>
</dbReference>
<feature type="binding site" evidence="10">
    <location>
        <begin position="457"/>
        <end position="460"/>
    </location>
    <ligand>
        <name>ATP</name>
        <dbReference type="ChEBI" id="CHEBI:30616"/>
    </ligand>
</feature>
<dbReference type="OrthoDB" id="2020073at2759"/>
<keyword evidence="15" id="KW-1185">Reference proteome</keyword>
<dbReference type="InterPro" id="IPR014042">
    <property type="entry name" value="Glutathione_synthase_a-hlx"/>
</dbReference>
<dbReference type="UniPathway" id="UPA00142">
    <property type="reaction ID" value="UER00210"/>
</dbReference>
<evidence type="ECO:0000313" key="15">
    <source>
        <dbReference type="Proteomes" id="UP000245783"/>
    </source>
</evidence>
<evidence type="ECO:0000256" key="7">
    <source>
        <dbReference type="ARBA" id="ARBA00022840"/>
    </source>
</evidence>
<protein>
    <recommendedName>
        <fullName evidence="9">Glutathione synthetase</fullName>
        <shortName evidence="9">GSH-S</shortName>
        <ecNumber evidence="9">6.3.2.3</ecNumber>
    </recommendedName>
</protein>